<protein>
    <recommendedName>
        <fullName evidence="1">Peptidase M60 domain-containing protein</fullName>
    </recommendedName>
</protein>
<dbReference type="EMBL" id="PYNF01000021">
    <property type="protein sequence ID" value="PSU95046.1"/>
    <property type="molecule type" value="Genomic_DNA"/>
</dbReference>
<proteinExistence type="predicted"/>
<dbReference type="AlphaFoldDB" id="A0A2T3KDW7"/>
<dbReference type="PANTHER" id="PTHR15730">
    <property type="entry name" value="EXPERIMENTAL AUTOIMMUNE PROSTATITIS ANTIGEN 2-RELATED"/>
    <property type="match status" value="1"/>
</dbReference>
<dbReference type="InterPro" id="IPR031161">
    <property type="entry name" value="Peptidase_M60_dom"/>
</dbReference>
<dbReference type="Gene3D" id="1.10.390.30">
    <property type="entry name" value="Peptidase M60, enhancin-like domain 3"/>
    <property type="match status" value="1"/>
</dbReference>
<evidence type="ECO:0000313" key="2">
    <source>
        <dbReference type="EMBL" id="PSU95046.1"/>
    </source>
</evidence>
<evidence type="ECO:0000259" key="1">
    <source>
        <dbReference type="PROSITE" id="PS51723"/>
    </source>
</evidence>
<dbReference type="Gene3D" id="3.40.390.80">
    <property type="entry name" value="Peptidase M60, enhancin-like domain 2"/>
    <property type="match status" value="1"/>
</dbReference>
<dbReference type="InterPro" id="IPR051244">
    <property type="entry name" value="TCAF"/>
</dbReference>
<organism evidence="2 3">
    <name type="scientific">Photobacterium kishitanii</name>
    <dbReference type="NCBI Taxonomy" id="318456"/>
    <lineage>
        <taxon>Bacteria</taxon>
        <taxon>Pseudomonadati</taxon>
        <taxon>Pseudomonadota</taxon>
        <taxon>Gammaproteobacteria</taxon>
        <taxon>Vibrionales</taxon>
        <taxon>Vibrionaceae</taxon>
        <taxon>Photobacterium</taxon>
    </lineage>
</organism>
<dbReference type="PANTHER" id="PTHR15730:SF5">
    <property type="entry name" value="SI:CH211-210B2.2-RELATED"/>
    <property type="match status" value="1"/>
</dbReference>
<name>A0A2T3KDW7_9GAMM</name>
<dbReference type="Proteomes" id="UP000241426">
    <property type="component" value="Unassembled WGS sequence"/>
</dbReference>
<accession>A0A2T3KDW7</accession>
<evidence type="ECO:0000313" key="3">
    <source>
        <dbReference type="Proteomes" id="UP000241426"/>
    </source>
</evidence>
<gene>
    <name evidence="2" type="ORF">C9J27_18785</name>
</gene>
<dbReference type="Pfam" id="PF13402">
    <property type="entry name" value="Peptidase_M60"/>
    <property type="match status" value="1"/>
</dbReference>
<dbReference type="PROSITE" id="PS51723">
    <property type="entry name" value="PEPTIDASE_M60"/>
    <property type="match status" value="1"/>
</dbReference>
<feature type="domain" description="Peptidase M60" evidence="1">
    <location>
        <begin position="74"/>
        <end position="369"/>
    </location>
</feature>
<sequence length="646" mass="74173">MNTINRYHLLGYIFAVLMIFNNNVFASTPPGPPPIIVFPINEDVSDTVIVSPEFSKSKLDSLMIEKLRPNRGLTYLIPLSIYVKAGEYLRLSPAGTGNIHLCINQLTKNKLCEQRVSFNYTTDYYVKAAIDGEVYVDNRLTDTNSAVEVTVTGGHQMPVFKLNTHSDNDFLSMLDDATVPNIHLVSNKMIITGPIAKLKQYGITNPTELMQSWDNIVTWGQQHYGFSDDLNSLHQPVEHKLLFLDVGEDGFGAMYASSYHLGTGTDSGFLRVVDTDYLNGTRGWGPWHEYGHTLQPRYLQFSGMTEVTVNITSQKIRQTLGHGSNIVSRWNNNIFPYLDQSSSEKDFFGQQLGLFDKLGLFWQLDLTFGPRFYQRMSIIMRNGYQELPFLYDVAQDKRVQVFIQQASLATGYDLREYFKHWGIPVSGETNINMNRYSRYLQPSTGMWENSDLSITKQDYEFGEDVAIHYRPKTKKIKFAYDYFRTWLPEHKVTVYVNNRYLGKIEDNQSDEFDLTVDPDNALVKVATKKRLNKGDKIKLVFETPQTNTVTYKHRVNDIRMWSNSEKDKITVKVKRSRFNRDDFTLKAYSNGYVIFSCENNACEHADVTFRNNKVLISKQYQLTPNQPVTVVIGKQNGQLENVIYAN</sequence>
<reference evidence="2 3" key="1">
    <citation type="submission" date="2018-01" db="EMBL/GenBank/DDBJ databases">
        <title>Whole genome sequencing of Histamine producing bacteria.</title>
        <authorList>
            <person name="Butler K."/>
        </authorList>
    </citation>
    <scope>NUCLEOTIDE SEQUENCE [LARGE SCALE GENOMIC DNA]</scope>
    <source>
        <strain evidence="2 3">FS-7.2</strain>
    </source>
</reference>
<dbReference type="RefSeq" id="WP_058119078.1">
    <property type="nucleotide sequence ID" value="NZ_LNTE01000001.1"/>
</dbReference>
<dbReference type="InterPro" id="IPR042279">
    <property type="entry name" value="Pep_M60_3"/>
</dbReference>
<comment type="caution">
    <text evidence="2">The sequence shown here is derived from an EMBL/GenBank/DDBJ whole genome shotgun (WGS) entry which is preliminary data.</text>
</comment>
<dbReference type="SMART" id="SM01276">
    <property type="entry name" value="M60-like"/>
    <property type="match status" value="1"/>
</dbReference>